<organism evidence="1 2">
    <name type="scientific">Sorangium cellulosum</name>
    <name type="common">Polyangium cellulosum</name>
    <dbReference type="NCBI Taxonomy" id="56"/>
    <lineage>
        <taxon>Bacteria</taxon>
        <taxon>Pseudomonadati</taxon>
        <taxon>Myxococcota</taxon>
        <taxon>Polyangia</taxon>
        <taxon>Polyangiales</taxon>
        <taxon>Polyangiaceae</taxon>
        <taxon>Sorangium</taxon>
    </lineage>
</organism>
<gene>
    <name evidence="1" type="ORF">SOCEGT47_043280</name>
</gene>
<protein>
    <submittedName>
        <fullName evidence="1">Uncharacterized protein</fullName>
    </submittedName>
</protein>
<evidence type="ECO:0000313" key="2">
    <source>
        <dbReference type="Proteomes" id="UP000295781"/>
    </source>
</evidence>
<accession>A0A4P2Q473</accession>
<evidence type="ECO:0000313" key="1">
    <source>
        <dbReference type="EMBL" id="AUX23798.1"/>
    </source>
</evidence>
<dbReference type="EMBL" id="CP012670">
    <property type="protein sequence ID" value="AUX23798.1"/>
    <property type="molecule type" value="Genomic_DNA"/>
</dbReference>
<reference evidence="1 2" key="1">
    <citation type="submission" date="2015-09" db="EMBL/GenBank/DDBJ databases">
        <title>Sorangium comparison.</title>
        <authorList>
            <person name="Zaburannyi N."/>
            <person name="Bunk B."/>
            <person name="Overmann J."/>
            <person name="Mueller R."/>
        </authorList>
    </citation>
    <scope>NUCLEOTIDE SEQUENCE [LARGE SCALE GENOMIC DNA]</scope>
    <source>
        <strain evidence="1 2">So ceGT47</strain>
    </source>
</reference>
<dbReference type="AlphaFoldDB" id="A0A4P2Q473"/>
<dbReference type="Proteomes" id="UP000295781">
    <property type="component" value="Chromosome"/>
</dbReference>
<sequence length="247" mass="25898">MTVRVQSVDGKYLGDDIGGALVSIRNARTGRVLAEGVTRGDNGELITRYREGASLATIVADGQEPTLLWLAPGPKTASFHASLALDEPTVLEVSAHGPLGGLQSAVRVSTEVAVVPGQEIDGLVLLVPGLLVQVMSPATHAAVSRPSATITLSANVTLMCGCPITTRPIAPAEVPLWPPSDFEVHALICRVGDASPVTVPLLYVEGSTSLFQAEYTVDAPGDYAATIVAYQPRTRNAGMGKVTWFMR</sequence>
<proteinExistence type="predicted"/>
<name>A0A4P2Q473_SORCE</name>